<dbReference type="PANTHER" id="PTHR43214:SF38">
    <property type="entry name" value="NITRATE_NITRITE RESPONSE REGULATOR PROTEIN NARL"/>
    <property type="match status" value="1"/>
</dbReference>
<dbReference type="PROSITE" id="PS50110">
    <property type="entry name" value="RESPONSE_REGULATORY"/>
    <property type="match status" value="1"/>
</dbReference>
<dbReference type="PROSITE" id="PS00622">
    <property type="entry name" value="HTH_LUXR_1"/>
    <property type="match status" value="1"/>
</dbReference>
<dbReference type="SUPFAM" id="SSF46894">
    <property type="entry name" value="C-terminal effector domain of the bipartite response regulators"/>
    <property type="match status" value="1"/>
</dbReference>
<evidence type="ECO:0000256" key="2">
    <source>
        <dbReference type="PROSITE-ProRule" id="PRU00169"/>
    </source>
</evidence>
<dbReference type="GO" id="GO:0006355">
    <property type="term" value="P:regulation of DNA-templated transcription"/>
    <property type="evidence" value="ECO:0007669"/>
    <property type="project" value="InterPro"/>
</dbReference>
<dbReference type="NCBIfam" id="NF007935">
    <property type="entry name" value="PRK10651.1"/>
    <property type="match status" value="1"/>
</dbReference>
<evidence type="ECO:0000256" key="1">
    <source>
        <dbReference type="ARBA" id="ARBA00023125"/>
    </source>
</evidence>
<evidence type="ECO:0000313" key="5">
    <source>
        <dbReference type="EMBL" id="MCP1338158.1"/>
    </source>
</evidence>
<dbReference type="GO" id="GO:0003677">
    <property type="term" value="F:DNA binding"/>
    <property type="evidence" value="ECO:0007669"/>
    <property type="project" value="UniProtKB-KW"/>
</dbReference>
<dbReference type="SMART" id="SM00448">
    <property type="entry name" value="REC"/>
    <property type="match status" value="1"/>
</dbReference>
<comment type="caution">
    <text evidence="5">The sequence shown here is derived from an EMBL/GenBank/DDBJ whole genome shotgun (WGS) entry which is preliminary data.</text>
</comment>
<organism evidence="5 6">
    <name type="scientific">Idiomarina rhizosphaerae</name>
    <dbReference type="NCBI Taxonomy" id="2961572"/>
    <lineage>
        <taxon>Bacteria</taxon>
        <taxon>Pseudomonadati</taxon>
        <taxon>Pseudomonadota</taxon>
        <taxon>Gammaproteobacteria</taxon>
        <taxon>Alteromonadales</taxon>
        <taxon>Idiomarinaceae</taxon>
        <taxon>Idiomarina</taxon>
    </lineage>
</organism>
<dbReference type="SMART" id="SM00421">
    <property type="entry name" value="HTH_LUXR"/>
    <property type="match status" value="1"/>
</dbReference>
<keyword evidence="2" id="KW-0597">Phosphoprotein</keyword>
<protein>
    <submittedName>
        <fullName evidence="5">Two-component system response regulator NarL</fullName>
    </submittedName>
</protein>
<proteinExistence type="predicted"/>
<reference evidence="5" key="1">
    <citation type="submission" date="2022-06" db="EMBL/GenBank/DDBJ databases">
        <title>Idiomarina rhizosphaerae M1R2S28.</title>
        <authorList>
            <person name="Sun J.-Q."/>
            <person name="Li L.-F."/>
        </authorList>
    </citation>
    <scope>NUCLEOTIDE SEQUENCE</scope>
    <source>
        <strain evidence="5">M1R2S28</strain>
    </source>
</reference>
<feature type="modified residue" description="4-aspartylphosphate" evidence="2">
    <location>
        <position position="58"/>
    </location>
</feature>
<dbReference type="InterPro" id="IPR011006">
    <property type="entry name" value="CheY-like_superfamily"/>
</dbReference>
<dbReference type="InterPro" id="IPR016032">
    <property type="entry name" value="Sig_transdc_resp-reg_C-effctor"/>
</dbReference>
<dbReference type="Gene3D" id="3.40.50.2300">
    <property type="match status" value="1"/>
</dbReference>
<dbReference type="GO" id="GO:0000160">
    <property type="term" value="P:phosphorelay signal transduction system"/>
    <property type="evidence" value="ECO:0007669"/>
    <property type="project" value="InterPro"/>
</dbReference>
<dbReference type="Proteomes" id="UP001139474">
    <property type="component" value="Unassembled WGS sequence"/>
</dbReference>
<feature type="domain" description="HTH luxR-type" evidence="3">
    <location>
        <begin position="148"/>
        <end position="213"/>
    </location>
</feature>
<evidence type="ECO:0000313" key="6">
    <source>
        <dbReference type="Proteomes" id="UP001139474"/>
    </source>
</evidence>
<dbReference type="CDD" id="cd06170">
    <property type="entry name" value="LuxR_C_like"/>
    <property type="match status" value="1"/>
</dbReference>
<dbReference type="InterPro" id="IPR000792">
    <property type="entry name" value="Tscrpt_reg_LuxR_C"/>
</dbReference>
<dbReference type="PROSITE" id="PS50043">
    <property type="entry name" value="HTH_LUXR_2"/>
    <property type="match status" value="1"/>
</dbReference>
<dbReference type="AlphaFoldDB" id="A0A9X2JQU9"/>
<gene>
    <name evidence="5" type="primary">narL</name>
    <name evidence="5" type="ORF">NJR55_01000</name>
</gene>
<dbReference type="PANTHER" id="PTHR43214">
    <property type="entry name" value="TWO-COMPONENT RESPONSE REGULATOR"/>
    <property type="match status" value="1"/>
</dbReference>
<dbReference type="PRINTS" id="PR00038">
    <property type="entry name" value="HTHLUXR"/>
</dbReference>
<keyword evidence="1" id="KW-0238">DNA-binding</keyword>
<dbReference type="SUPFAM" id="SSF52172">
    <property type="entry name" value="CheY-like"/>
    <property type="match status" value="1"/>
</dbReference>
<evidence type="ECO:0000259" key="3">
    <source>
        <dbReference type="PROSITE" id="PS50043"/>
    </source>
</evidence>
<feature type="domain" description="Response regulatory" evidence="4">
    <location>
        <begin position="7"/>
        <end position="123"/>
    </location>
</feature>
<dbReference type="RefSeq" id="WP_253617044.1">
    <property type="nucleotide sequence ID" value="NZ_JAMZDE010000001.1"/>
</dbReference>
<name>A0A9X2JQU9_9GAMM</name>
<accession>A0A9X2JQU9</accession>
<keyword evidence="6" id="KW-1185">Reference proteome</keyword>
<dbReference type="InterPro" id="IPR001789">
    <property type="entry name" value="Sig_transdc_resp-reg_receiver"/>
</dbReference>
<evidence type="ECO:0000259" key="4">
    <source>
        <dbReference type="PROSITE" id="PS50110"/>
    </source>
</evidence>
<dbReference type="InterPro" id="IPR039420">
    <property type="entry name" value="WalR-like"/>
</dbReference>
<sequence>MTTEAASIMLVDDHPLLRKGLKQLIAMEDDMTVVAEASNGPDALLLAAEHDPDLIVLDLNMQGMDGIETLKKLRDSGVTSRIIMLTVSDADDDVVAAITNGADGYLLKDMEPELLLEQIHRAVTGKMVLSEAITEILATALRQPTQSTTSQLSNLTNREHEILSLIAKGMSNKVIARELDISDGTVKVHVKHLLKKLGLRSRVEAAVWMVNLQGNKAPQ</sequence>
<dbReference type="EMBL" id="JAMZDE010000001">
    <property type="protein sequence ID" value="MCP1338158.1"/>
    <property type="molecule type" value="Genomic_DNA"/>
</dbReference>
<dbReference type="Pfam" id="PF00196">
    <property type="entry name" value="GerE"/>
    <property type="match status" value="1"/>
</dbReference>
<dbReference type="Pfam" id="PF00072">
    <property type="entry name" value="Response_reg"/>
    <property type="match status" value="1"/>
</dbReference>